<protein>
    <submittedName>
        <fullName evidence="2">Uncharacterized protein</fullName>
    </submittedName>
</protein>
<proteinExistence type="predicted"/>
<evidence type="ECO:0000313" key="3">
    <source>
        <dbReference type="Proteomes" id="UP000076632"/>
    </source>
</evidence>
<gene>
    <name evidence="2" type="ORF">L228DRAFT_17256</name>
</gene>
<keyword evidence="1" id="KW-0472">Membrane</keyword>
<dbReference type="GeneID" id="28894636"/>
<organism evidence="2 3">
    <name type="scientific">Xylona heveae (strain CBS 132557 / TC161)</name>
    <dbReference type="NCBI Taxonomy" id="1328760"/>
    <lineage>
        <taxon>Eukaryota</taxon>
        <taxon>Fungi</taxon>
        <taxon>Dikarya</taxon>
        <taxon>Ascomycota</taxon>
        <taxon>Pezizomycotina</taxon>
        <taxon>Xylonomycetes</taxon>
        <taxon>Xylonales</taxon>
        <taxon>Xylonaceae</taxon>
        <taxon>Xylona</taxon>
    </lineage>
</organism>
<accession>A0A165JWT8</accession>
<evidence type="ECO:0000313" key="2">
    <source>
        <dbReference type="EMBL" id="KZF26721.1"/>
    </source>
</evidence>
<keyword evidence="1" id="KW-1133">Transmembrane helix</keyword>
<feature type="transmembrane region" description="Helical" evidence="1">
    <location>
        <begin position="31"/>
        <end position="50"/>
    </location>
</feature>
<evidence type="ECO:0000256" key="1">
    <source>
        <dbReference type="SAM" id="Phobius"/>
    </source>
</evidence>
<dbReference type="EMBL" id="KV407454">
    <property type="protein sequence ID" value="KZF26721.1"/>
    <property type="molecule type" value="Genomic_DNA"/>
</dbReference>
<dbReference type="RefSeq" id="XP_018192276.1">
    <property type="nucleotide sequence ID" value="XM_018329499.1"/>
</dbReference>
<reference evidence="2 3" key="1">
    <citation type="journal article" date="2016" name="Fungal Biol.">
        <title>The genome of Xylona heveae provides a window into fungal endophytism.</title>
        <authorList>
            <person name="Gazis R."/>
            <person name="Kuo A."/>
            <person name="Riley R."/>
            <person name="LaButti K."/>
            <person name="Lipzen A."/>
            <person name="Lin J."/>
            <person name="Amirebrahimi M."/>
            <person name="Hesse C.N."/>
            <person name="Spatafora J.W."/>
            <person name="Henrissat B."/>
            <person name="Hainaut M."/>
            <person name="Grigoriev I.V."/>
            <person name="Hibbett D.S."/>
        </authorList>
    </citation>
    <scope>NUCLEOTIDE SEQUENCE [LARGE SCALE GENOMIC DNA]</scope>
    <source>
        <strain evidence="2 3">TC161</strain>
    </source>
</reference>
<dbReference type="Proteomes" id="UP000076632">
    <property type="component" value="Unassembled WGS sequence"/>
</dbReference>
<sequence>MREVWVSITHPSNFLFDFFFLSSLSKSLTPYFLHSINLFGTVFAFFFFISPPPKRYGFYSKKRIIFFLGGLTYMNVSIRKEFPLPTYK</sequence>
<dbReference type="AlphaFoldDB" id="A0A165JWT8"/>
<dbReference type="InParanoid" id="A0A165JWT8"/>
<keyword evidence="3" id="KW-1185">Reference proteome</keyword>
<keyword evidence="1" id="KW-0812">Transmembrane</keyword>
<name>A0A165JWT8_XYLHT</name>